<dbReference type="AlphaFoldDB" id="A0A9W4UCL3"/>
<reference evidence="1" key="1">
    <citation type="submission" date="2023-01" db="EMBL/GenBank/DDBJ databases">
        <authorList>
            <person name="Van Ghelder C."/>
            <person name="Rancurel C."/>
        </authorList>
    </citation>
    <scope>NUCLEOTIDE SEQUENCE</scope>
    <source>
        <strain evidence="1">CNCM I-4278</strain>
    </source>
</reference>
<sequence length="70" mass="7819">MSQPSGARGLASVCTRACVMRLWIDERKLESVAIVVGVSWCCLSSSRLSSGWRRPPTDKIRYKNSFSIEV</sequence>
<name>A0A9W4UCL3_9PLEO</name>
<organism evidence="1 2">
    <name type="scientific">Periconia digitata</name>
    <dbReference type="NCBI Taxonomy" id="1303443"/>
    <lineage>
        <taxon>Eukaryota</taxon>
        <taxon>Fungi</taxon>
        <taxon>Dikarya</taxon>
        <taxon>Ascomycota</taxon>
        <taxon>Pezizomycotina</taxon>
        <taxon>Dothideomycetes</taxon>
        <taxon>Pleosporomycetidae</taxon>
        <taxon>Pleosporales</taxon>
        <taxon>Massarineae</taxon>
        <taxon>Periconiaceae</taxon>
        <taxon>Periconia</taxon>
    </lineage>
</organism>
<dbReference type="EMBL" id="CAOQHR010000003">
    <property type="protein sequence ID" value="CAI6332271.1"/>
    <property type="molecule type" value="Genomic_DNA"/>
</dbReference>
<evidence type="ECO:0000313" key="1">
    <source>
        <dbReference type="EMBL" id="CAI6332271.1"/>
    </source>
</evidence>
<evidence type="ECO:0000313" key="2">
    <source>
        <dbReference type="Proteomes" id="UP001152607"/>
    </source>
</evidence>
<accession>A0A9W4UCL3</accession>
<proteinExistence type="predicted"/>
<protein>
    <submittedName>
        <fullName evidence="1">Uncharacterized protein</fullName>
    </submittedName>
</protein>
<gene>
    <name evidence="1" type="ORF">PDIGIT_LOCUS5303</name>
</gene>
<keyword evidence="2" id="KW-1185">Reference proteome</keyword>
<comment type="caution">
    <text evidence="1">The sequence shown here is derived from an EMBL/GenBank/DDBJ whole genome shotgun (WGS) entry which is preliminary data.</text>
</comment>
<dbReference type="Proteomes" id="UP001152607">
    <property type="component" value="Unassembled WGS sequence"/>
</dbReference>